<dbReference type="EMBL" id="MG458383">
    <property type="protein sequence ID" value="AYA73896.1"/>
    <property type="molecule type" value="Genomic_DNA"/>
</dbReference>
<evidence type="ECO:0000256" key="5">
    <source>
        <dbReference type="ARBA" id="ARBA00022844"/>
    </source>
</evidence>
<evidence type="ECO:0000256" key="2">
    <source>
        <dbReference type="ARBA" id="ARBA00022581"/>
    </source>
</evidence>
<proteinExistence type="predicted"/>
<evidence type="ECO:0000256" key="6">
    <source>
        <dbReference type="ARBA" id="ARBA00022879"/>
    </source>
</evidence>
<reference evidence="12" key="1">
    <citation type="submission" date="2017-11" db="EMBL/GenBank/DDBJ databases">
        <title>Sequence analysis of sheep pox and goat pox virus isolates in northwestern china.</title>
        <authorList>
            <person name="Deng Y."/>
            <person name="Wu G."/>
        </authorList>
    </citation>
    <scope>NUCLEOTIDE SEQUENCE</scope>
    <source>
        <strain evidence="12">NingX-GY/2011/china</strain>
    </source>
</reference>
<name>A0A5H2PGA3_9POXV</name>
<dbReference type="GO" id="GO:0046718">
    <property type="term" value="P:symbiont entry into host cell"/>
    <property type="evidence" value="ECO:0007669"/>
    <property type="project" value="UniProtKB-KW"/>
</dbReference>
<dbReference type="Pfam" id="PF03213">
    <property type="entry name" value="Pox_P35"/>
    <property type="match status" value="1"/>
</dbReference>
<keyword evidence="5" id="KW-0946">Virion</keyword>
<evidence type="ECO:0000256" key="4">
    <source>
        <dbReference type="ARBA" id="ARBA00022804"/>
    </source>
</evidence>
<evidence type="ECO:0000256" key="1">
    <source>
        <dbReference type="ARBA" id="ARBA00004381"/>
    </source>
</evidence>
<evidence type="ECO:0000256" key="11">
    <source>
        <dbReference type="SAM" id="Phobius"/>
    </source>
</evidence>
<evidence type="ECO:0000313" key="12">
    <source>
        <dbReference type="EMBL" id="AYA73896.1"/>
    </source>
</evidence>
<evidence type="ECO:0000256" key="9">
    <source>
        <dbReference type="ARBA" id="ARBA00023136"/>
    </source>
</evidence>
<dbReference type="GO" id="GO:0019062">
    <property type="term" value="P:virion attachment to host cell"/>
    <property type="evidence" value="ECO:0007669"/>
    <property type="project" value="UniProtKB-KW"/>
</dbReference>
<keyword evidence="4" id="KW-1161">Viral attachment to host cell</keyword>
<feature type="transmembrane region" description="Helical" evidence="11">
    <location>
        <begin position="279"/>
        <end position="305"/>
    </location>
</feature>
<dbReference type="GO" id="GO:0019031">
    <property type="term" value="C:viral envelope"/>
    <property type="evidence" value="ECO:0007669"/>
    <property type="project" value="UniProtKB-KW"/>
</dbReference>
<keyword evidence="10" id="KW-1160">Virus entry into host cell</keyword>
<keyword evidence="2" id="KW-0945">Host-virus interaction</keyword>
<comment type="subcellular location">
    <subcellularLocation>
        <location evidence="1">Virion membrane</location>
        <topology evidence="1">Single-pass membrane protein</topology>
    </subcellularLocation>
</comment>
<protein>
    <submittedName>
        <fullName evidence="12">P32</fullName>
    </submittedName>
</protein>
<keyword evidence="8 11" id="KW-1133">Transmembrane helix</keyword>
<keyword evidence="3 11" id="KW-0812">Transmembrane</keyword>
<keyword evidence="6" id="KW-0261">Viral envelope protein</keyword>
<dbReference type="InterPro" id="IPR004900">
    <property type="entry name" value="Poxvirus_P35"/>
</dbReference>
<dbReference type="GO" id="GO:0055036">
    <property type="term" value="C:virion membrane"/>
    <property type="evidence" value="ECO:0007669"/>
    <property type="project" value="UniProtKB-SubCell"/>
</dbReference>
<keyword evidence="9 11" id="KW-0472">Membrane</keyword>
<evidence type="ECO:0000256" key="3">
    <source>
        <dbReference type="ARBA" id="ARBA00022692"/>
    </source>
</evidence>
<organism evidence="12">
    <name type="scientific">Goatpox virus</name>
    <dbReference type="NCBI Taxonomy" id="186805"/>
    <lineage>
        <taxon>Viruses</taxon>
        <taxon>Varidnaviria</taxon>
        <taxon>Bamfordvirae</taxon>
        <taxon>Nucleocytoviricota</taxon>
        <taxon>Pokkesviricetes</taxon>
        <taxon>Chitovirales</taxon>
        <taxon>Poxviridae</taxon>
        <taxon>Chordopoxvirinae</taxon>
        <taxon>Capripoxvirus</taxon>
        <taxon>Capripoxvirus goatpox</taxon>
    </lineage>
</organism>
<evidence type="ECO:0000256" key="10">
    <source>
        <dbReference type="ARBA" id="ARBA00023296"/>
    </source>
</evidence>
<evidence type="ECO:0000256" key="8">
    <source>
        <dbReference type="ARBA" id="ARBA00022989"/>
    </source>
</evidence>
<keyword evidence="7" id="KW-0426">Late protein</keyword>
<evidence type="ECO:0000256" key="7">
    <source>
        <dbReference type="ARBA" id="ARBA00022921"/>
    </source>
</evidence>
<sequence>MADIPLYVIPIVGREISDVVPELKSGNDIFYKKKKVDTVKDFKNSDVKFFLKDKKDISLSYKFLIWEKVEKSGGVENFTEYFSGLCNALCTKEVKSSIAKHFSLWKSYADADIKNSENKFIVVIEDDNTLKDLITIYNIIIEMQEKNIDIFQLRETFHNSNSRILFNQENNNFMYSYTGGYDFTLSAYVIRLSSAIKIINEIIKNKGISTSLSFEMYKLEKELKLNRQVLNDSSKYILHNTMYLSKKRANEMKNGIWNRVGKWMAHRFPDFSYYVSHPLVSFFGIFDISIMGALIILFIIIMIIFNLNSKLLWVLAGMLFTYIV</sequence>
<accession>A0A5H2PGA3</accession>